<dbReference type="EMBL" id="JARK01001608">
    <property type="protein sequence ID" value="EYB86871.1"/>
    <property type="molecule type" value="Genomic_DNA"/>
</dbReference>
<keyword evidence="2" id="KW-1185">Reference proteome</keyword>
<dbReference type="AlphaFoldDB" id="A0A016S8S3"/>
<dbReference type="Proteomes" id="UP000024635">
    <property type="component" value="Unassembled WGS sequence"/>
</dbReference>
<organism evidence="1 2">
    <name type="scientific">Ancylostoma ceylanicum</name>
    <dbReference type="NCBI Taxonomy" id="53326"/>
    <lineage>
        <taxon>Eukaryota</taxon>
        <taxon>Metazoa</taxon>
        <taxon>Ecdysozoa</taxon>
        <taxon>Nematoda</taxon>
        <taxon>Chromadorea</taxon>
        <taxon>Rhabditida</taxon>
        <taxon>Rhabditina</taxon>
        <taxon>Rhabditomorpha</taxon>
        <taxon>Strongyloidea</taxon>
        <taxon>Ancylostomatidae</taxon>
        <taxon>Ancylostomatinae</taxon>
        <taxon>Ancylostoma</taxon>
    </lineage>
</organism>
<evidence type="ECO:0000313" key="1">
    <source>
        <dbReference type="EMBL" id="EYB86871.1"/>
    </source>
</evidence>
<comment type="caution">
    <text evidence="1">The sequence shown here is derived from an EMBL/GenBank/DDBJ whole genome shotgun (WGS) entry which is preliminary data.</text>
</comment>
<reference evidence="2" key="1">
    <citation type="journal article" date="2015" name="Nat. Genet.">
        <title>The genome and transcriptome of the zoonotic hookworm Ancylostoma ceylanicum identify infection-specific gene families.</title>
        <authorList>
            <person name="Schwarz E.M."/>
            <person name="Hu Y."/>
            <person name="Antoshechkin I."/>
            <person name="Miller M.M."/>
            <person name="Sternberg P.W."/>
            <person name="Aroian R.V."/>
        </authorList>
    </citation>
    <scope>NUCLEOTIDE SEQUENCE</scope>
    <source>
        <strain evidence="2">HY135</strain>
    </source>
</reference>
<proteinExistence type="predicted"/>
<name>A0A016S8S3_9BILA</name>
<evidence type="ECO:0000313" key="2">
    <source>
        <dbReference type="Proteomes" id="UP000024635"/>
    </source>
</evidence>
<gene>
    <name evidence="1" type="primary">Acey_s0272.g944</name>
    <name evidence="1" type="ORF">Y032_0272g944</name>
</gene>
<accession>A0A016S8S3</accession>
<sequence>MSPRNDPFLQLQFTPVAGRPSVRMTTFFYLLFALLLTTFDAKSTCKYKSKAICLVLRLLKQDDPDSPLFQQILNYTKEHGIVDDALQEEKIHSPVFEKFLDNVHQLPGPFRSYIEDVSVLEFLLHTCVIS</sequence>
<protein>
    <submittedName>
        <fullName evidence="1">Uncharacterized protein</fullName>
    </submittedName>
</protein>